<dbReference type="SUPFAM" id="SSF55424">
    <property type="entry name" value="FAD/NAD-linked reductases, dimerisation (C-terminal) domain"/>
    <property type="match status" value="1"/>
</dbReference>
<keyword evidence="5" id="KW-0479">Metal-binding</keyword>
<keyword evidence="9" id="KW-0411">Iron-sulfur</keyword>
<feature type="domain" description="Rieske" evidence="10">
    <location>
        <begin position="13"/>
        <end position="109"/>
    </location>
</feature>
<dbReference type="InterPro" id="IPR036188">
    <property type="entry name" value="FAD/NAD-bd_sf"/>
</dbReference>
<dbReference type="SUPFAM" id="SSF50022">
    <property type="entry name" value="ISP domain"/>
    <property type="match status" value="1"/>
</dbReference>
<reference evidence="13" key="2">
    <citation type="submission" date="2025-04" db="UniProtKB">
        <authorList>
            <consortium name="RefSeq"/>
        </authorList>
    </citation>
    <scope>IDENTIFICATION</scope>
</reference>
<dbReference type="Pfam" id="PF07992">
    <property type="entry name" value="Pyr_redox_2"/>
    <property type="match status" value="1"/>
</dbReference>
<evidence type="ECO:0000256" key="1">
    <source>
        <dbReference type="ARBA" id="ARBA00001974"/>
    </source>
</evidence>
<evidence type="ECO:0000259" key="10">
    <source>
        <dbReference type="PROSITE" id="PS51296"/>
    </source>
</evidence>
<accession>A0A6P4ENK1</accession>
<gene>
    <name evidence="13" type="primary">LOC108043885</name>
    <name evidence="11" type="synonym">108043885</name>
</gene>
<dbReference type="InterPro" id="IPR023753">
    <property type="entry name" value="FAD/NAD-binding_dom"/>
</dbReference>
<dbReference type="SUPFAM" id="SSF51905">
    <property type="entry name" value="FAD/NAD(P)-binding domain"/>
    <property type="match status" value="1"/>
</dbReference>
<evidence type="ECO:0000313" key="13">
    <source>
        <dbReference type="RefSeq" id="XP_016978189.1"/>
    </source>
</evidence>
<dbReference type="Pfam" id="PF00355">
    <property type="entry name" value="Rieske"/>
    <property type="match status" value="1"/>
</dbReference>
<evidence type="ECO:0000256" key="3">
    <source>
        <dbReference type="ARBA" id="ARBA00022630"/>
    </source>
</evidence>
<keyword evidence="4" id="KW-0001">2Fe-2S</keyword>
<dbReference type="InterPro" id="IPR036922">
    <property type="entry name" value="Rieske_2Fe-2S_sf"/>
</dbReference>
<dbReference type="GO" id="GO:0005737">
    <property type="term" value="C:cytoplasm"/>
    <property type="evidence" value="ECO:0007669"/>
    <property type="project" value="TreeGrafter"/>
</dbReference>
<dbReference type="OrthoDB" id="432169at2759"/>
<keyword evidence="6" id="KW-0274">FAD</keyword>
<dbReference type="RefSeq" id="XP_016978189.1">
    <property type="nucleotide sequence ID" value="XM_017122700.1"/>
</dbReference>
<keyword evidence="8" id="KW-0408">Iron</keyword>
<evidence type="ECO:0000256" key="9">
    <source>
        <dbReference type="ARBA" id="ARBA00023014"/>
    </source>
</evidence>
<reference evidence="12" key="1">
    <citation type="journal article" date="2021" name="Elife">
        <title>Highly contiguous assemblies of 101 drosophilid genomes.</title>
        <authorList>
            <person name="Kim B.Y."/>
            <person name="Wang J.R."/>
            <person name="Miller D.E."/>
            <person name="Barmina O."/>
            <person name="Delaney E."/>
            <person name="Thompson A."/>
            <person name="Comeault A.A."/>
            <person name="Peede D."/>
            <person name="D'Agostino E.R."/>
            <person name="Pelaez J."/>
            <person name="Aguilar J.M."/>
            <person name="Haji D."/>
            <person name="Matsunaga T."/>
            <person name="Armstrong E.E."/>
            <person name="Zych M."/>
            <person name="Ogawa Y."/>
            <person name="Stamenkovic-Radak M."/>
            <person name="Jelic M."/>
            <person name="Veselinovic M.S."/>
            <person name="Tanaskovic M."/>
            <person name="Eric P."/>
            <person name="Gao J.J."/>
            <person name="Katoh T.K."/>
            <person name="Toda M.J."/>
            <person name="Watabe H."/>
            <person name="Watada M."/>
            <person name="Davis J.S."/>
            <person name="Moyle L.C."/>
            <person name="Manoli G."/>
            <person name="Bertolini E."/>
            <person name="Kostal V."/>
            <person name="Hawley R.S."/>
            <person name="Takahashi A."/>
            <person name="Jones C.D."/>
            <person name="Price D.K."/>
            <person name="Whiteman N."/>
            <person name="Kopp A."/>
            <person name="Matute D.R."/>
            <person name="Petrov D.A."/>
        </authorList>
    </citation>
    <scope>NUCLEOTIDE SEQUENCE [LARGE SCALE GENOMIC DNA]</scope>
</reference>
<evidence type="ECO:0000256" key="5">
    <source>
        <dbReference type="ARBA" id="ARBA00022723"/>
    </source>
</evidence>
<dbReference type="Gene3D" id="3.30.390.30">
    <property type="match status" value="1"/>
</dbReference>
<proteinExistence type="inferred from homology"/>
<dbReference type="InterPro" id="IPR050446">
    <property type="entry name" value="FAD-oxidoreductase/Apoptosis"/>
</dbReference>
<dbReference type="FunFam" id="2.102.10.10:FF:000003">
    <property type="entry name" value="apoptosis-inducing factor 3 isoform X2"/>
    <property type="match status" value="1"/>
</dbReference>
<dbReference type="GO" id="GO:0051537">
    <property type="term" value="F:2 iron, 2 sulfur cluster binding"/>
    <property type="evidence" value="ECO:0007669"/>
    <property type="project" value="UniProtKB-KW"/>
</dbReference>
<evidence type="ECO:0000256" key="6">
    <source>
        <dbReference type="ARBA" id="ARBA00022827"/>
    </source>
</evidence>
<protein>
    <submittedName>
        <fullName evidence="13">Apoptosis-inducing factor 3</fullName>
    </submittedName>
</protein>
<dbReference type="InterPro" id="IPR016156">
    <property type="entry name" value="FAD/NAD-linked_Rdtase_dimer_sf"/>
</dbReference>
<comment type="similarity">
    <text evidence="2">Belongs to the FAD-dependent oxidoreductase family.</text>
</comment>
<dbReference type="GO" id="GO:0016651">
    <property type="term" value="F:oxidoreductase activity, acting on NAD(P)H"/>
    <property type="evidence" value="ECO:0007669"/>
    <property type="project" value="TreeGrafter"/>
</dbReference>
<reference evidence="11" key="3">
    <citation type="submission" date="2025-05" db="UniProtKB">
        <authorList>
            <consortium name="EnsemblMetazoa"/>
        </authorList>
    </citation>
    <scope>IDENTIFICATION</scope>
</reference>
<name>A0A6P4ENK1_DRORH</name>
<keyword evidence="12" id="KW-1185">Reference proteome</keyword>
<comment type="cofactor">
    <cofactor evidence="1">
        <name>FAD</name>
        <dbReference type="ChEBI" id="CHEBI:57692"/>
    </cofactor>
</comment>
<evidence type="ECO:0000256" key="8">
    <source>
        <dbReference type="ARBA" id="ARBA00023004"/>
    </source>
</evidence>
<dbReference type="PANTHER" id="PTHR43557:SF2">
    <property type="entry name" value="RIESKE DOMAIN-CONTAINING PROTEIN-RELATED"/>
    <property type="match status" value="1"/>
</dbReference>
<evidence type="ECO:0000313" key="11">
    <source>
        <dbReference type="EnsemblMetazoa" id="XP_016978189.1"/>
    </source>
</evidence>
<dbReference type="OMA" id="TSHTKPY"/>
<dbReference type="CDD" id="cd03478">
    <property type="entry name" value="Rieske_AIFL_N"/>
    <property type="match status" value="1"/>
</dbReference>
<dbReference type="InterPro" id="IPR017941">
    <property type="entry name" value="Rieske_2Fe-2S"/>
</dbReference>
<dbReference type="PRINTS" id="PR00411">
    <property type="entry name" value="PNDRDTASEI"/>
</dbReference>
<dbReference type="Proteomes" id="UP001652680">
    <property type="component" value="Unassembled WGS sequence"/>
</dbReference>
<dbReference type="GeneID" id="108043885"/>
<dbReference type="Gene3D" id="2.102.10.10">
    <property type="entry name" value="Rieske [2Fe-2S] iron-sulphur domain"/>
    <property type="match status" value="1"/>
</dbReference>
<evidence type="ECO:0000256" key="4">
    <source>
        <dbReference type="ARBA" id="ARBA00022714"/>
    </source>
</evidence>
<evidence type="ECO:0000256" key="7">
    <source>
        <dbReference type="ARBA" id="ARBA00023002"/>
    </source>
</evidence>
<keyword evidence="7" id="KW-0560">Oxidoreductase</keyword>
<dbReference type="PANTHER" id="PTHR43557">
    <property type="entry name" value="APOPTOSIS-INDUCING FACTOR 1"/>
    <property type="match status" value="1"/>
</dbReference>
<evidence type="ECO:0000256" key="2">
    <source>
        <dbReference type="ARBA" id="ARBA00006442"/>
    </source>
</evidence>
<dbReference type="GO" id="GO:0046872">
    <property type="term" value="F:metal ion binding"/>
    <property type="evidence" value="ECO:0007669"/>
    <property type="project" value="UniProtKB-KW"/>
</dbReference>
<keyword evidence="3" id="KW-0285">Flavoprotein</keyword>
<dbReference type="Gene3D" id="3.50.50.60">
    <property type="entry name" value="FAD/NAD(P)-binding domain"/>
    <property type="match status" value="2"/>
</dbReference>
<evidence type="ECO:0000313" key="12">
    <source>
        <dbReference type="Proteomes" id="UP001652680"/>
    </source>
</evidence>
<dbReference type="PROSITE" id="PS51296">
    <property type="entry name" value="RIESKE"/>
    <property type="match status" value="1"/>
</dbReference>
<dbReference type="PRINTS" id="PR00368">
    <property type="entry name" value="FADPNR"/>
</dbReference>
<dbReference type="EnsemblMetazoa" id="XM_017122700.1">
    <property type="protein sequence ID" value="XP_016978189.1"/>
    <property type="gene ID" value="LOC108043885"/>
</dbReference>
<dbReference type="AlphaFoldDB" id="A0A6P4ENK1"/>
<organism evidence="13">
    <name type="scientific">Drosophila rhopaloa</name>
    <name type="common">Fruit fly</name>
    <dbReference type="NCBI Taxonomy" id="1041015"/>
    <lineage>
        <taxon>Eukaryota</taxon>
        <taxon>Metazoa</taxon>
        <taxon>Ecdysozoa</taxon>
        <taxon>Arthropoda</taxon>
        <taxon>Hexapoda</taxon>
        <taxon>Insecta</taxon>
        <taxon>Pterygota</taxon>
        <taxon>Neoptera</taxon>
        <taxon>Endopterygota</taxon>
        <taxon>Diptera</taxon>
        <taxon>Brachycera</taxon>
        <taxon>Muscomorpha</taxon>
        <taxon>Ephydroidea</taxon>
        <taxon>Drosophilidae</taxon>
        <taxon>Drosophila</taxon>
        <taxon>Sophophora</taxon>
    </lineage>
</organism>
<sequence length="542" mass="60309">MSLPEKYEYSDPVAVCHKSDLQDNEMREVVFNENTNILLVKQNDILRAVGGTCPHRGAPLSKGVLPRNRVRCPWHGACFNLETGDIENFPGLDSLPCHQVEVESSGQVLVRVKRSYLGKNQRTKKMSRRNWQDQRCFVVVGGGPSGAVCVETLRQEGFTGRLILLCRENQLPYDRIEIMNSLNMKPNQLCLRDEKFYKHYDIEVCLGVSAEKLDTIRSTLYCSNGTILMYDKIYIATGYSAIRPNIPGVHLGNVRTIRNIDDARSILQMVEKTTRVVCLGSSFMAVEAAANLVTKAGSVTLVARQDVPFKITLGQVIGKRILQLLEENNVKLRMSSGISQILGNSFDEVTEVELLDKSRIPCDLLILGTGCQCNTDFLQNSGVKLNPNGSVDVNDFLQTNVRNVYVGGDIANAHILGGVTDRVNISHYGLAQYHGRIAAMNMCGRIAKLEAIPFFYTVIFGKAFRSAGYGSYKEVIIDGSLEDLQFVAYFVNDEDAVTAVASCGRDPIVAQFAELISQHKGLCRCQITDFTKRINWITKLMN</sequence>